<comment type="caution">
    <text evidence="2">The sequence shown here is derived from an EMBL/GenBank/DDBJ whole genome shotgun (WGS) entry which is preliminary data.</text>
</comment>
<dbReference type="Proteomes" id="UP001147653">
    <property type="component" value="Unassembled WGS sequence"/>
</dbReference>
<dbReference type="SUPFAM" id="SSF52499">
    <property type="entry name" value="Isochorismatase-like hydrolases"/>
    <property type="match status" value="1"/>
</dbReference>
<dbReference type="InterPro" id="IPR036380">
    <property type="entry name" value="Isochorismatase-like_sf"/>
</dbReference>
<name>A0A9X3SBL6_9ACTN</name>
<dbReference type="InterPro" id="IPR000868">
    <property type="entry name" value="Isochorismatase-like_dom"/>
</dbReference>
<dbReference type="EMBL" id="JAPDDP010000088">
    <property type="protein sequence ID" value="MDA0184833.1"/>
    <property type="molecule type" value="Genomic_DNA"/>
</dbReference>
<keyword evidence="3" id="KW-1185">Reference proteome</keyword>
<gene>
    <name evidence="2" type="ORF">OJ997_31310</name>
</gene>
<dbReference type="RefSeq" id="WP_270029292.1">
    <property type="nucleotide sequence ID" value="NZ_JAPDDP010000088.1"/>
</dbReference>
<evidence type="ECO:0000313" key="3">
    <source>
        <dbReference type="Proteomes" id="UP001147653"/>
    </source>
</evidence>
<feature type="domain" description="Isochorismatase-like" evidence="1">
    <location>
        <begin position="10"/>
        <end position="148"/>
    </location>
</feature>
<dbReference type="PANTHER" id="PTHR14119:SF3">
    <property type="entry name" value="ISOCHORISMATASE DOMAIN-CONTAINING PROTEIN 2"/>
    <property type="match status" value="1"/>
</dbReference>
<organism evidence="2 3">
    <name type="scientific">Solirubrobacter phytolaccae</name>
    <dbReference type="NCBI Taxonomy" id="1404360"/>
    <lineage>
        <taxon>Bacteria</taxon>
        <taxon>Bacillati</taxon>
        <taxon>Actinomycetota</taxon>
        <taxon>Thermoleophilia</taxon>
        <taxon>Solirubrobacterales</taxon>
        <taxon>Solirubrobacteraceae</taxon>
        <taxon>Solirubrobacter</taxon>
    </lineage>
</organism>
<dbReference type="PANTHER" id="PTHR14119">
    <property type="entry name" value="HYDROLASE"/>
    <property type="match status" value="1"/>
</dbReference>
<dbReference type="AlphaFoldDB" id="A0A9X3SBL6"/>
<protein>
    <submittedName>
        <fullName evidence="2">Isochorismatase family protein</fullName>
    </submittedName>
</protein>
<proteinExistence type="predicted"/>
<dbReference type="InterPro" id="IPR050993">
    <property type="entry name" value="Isochorismatase_domain"/>
</dbReference>
<sequence length="175" mass="18649">MPLTNHEDCVLVVIDVQAGFGGDADTLARAHWLTTLARALHVPIIVTEEEPERHGPTRTGFVEPGTPVFRKPTFGLAGTPEILSAVTDTSRTTAVLVGFETDVCVYQSAVGLLDAGLRVLVVEDAVGSPGEMHARGLTRLRDAGVTLTHCKALAYEWVRTVEGASVLPRPAPFAL</sequence>
<reference evidence="2" key="1">
    <citation type="submission" date="2022-10" db="EMBL/GenBank/DDBJ databases">
        <title>The WGS of Solirubrobacter phytolaccae KCTC 29190.</title>
        <authorList>
            <person name="Jiang Z."/>
        </authorList>
    </citation>
    <scope>NUCLEOTIDE SEQUENCE</scope>
    <source>
        <strain evidence="2">KCTC 29190</strain>
    </source>
</reference>
<dbReference type="Gene3D" id="3.40.50.850">
    <property type="entry name" value="Isochorismatase-like"/>
    <property type="match status" value="1"/>
</dbReference>
<accession>A0A9X3SBL6</accession>
<dbReference type="Pfam" id="PF00857">
    <property type="entry name" value="Isochorismatase"/>
    <property type="match status" value="1"/>
</dbReference>
<evidence type="ECO:0000259" key="1">
    <source>
        <dbReference type="Pfam" id="PF00857"/>
    </source>
</evidence>
<evidence type="ECO:0000313" key="2">
    <source>
        <dbReference type="EMBL" id="MDA0184833.1"/>
    </source>
</evidence>